<accession>A0A8C4Q6I2</accession>
<dbReference type="Gene3D" id="2.130.10.10">
    <property type="entry name" value="YVTN repeat-like/Quinoprotein amine dehydrogenase"/>
    <property type="match status" value="1"/>
</dbReference>
<dbReference type="InterPro" id="IPR015943">
    <property type="entry name" value="WD40/YVTN_repeat-like_dom_sf"/>
</dbReference>
<reference evidence="10" key="1">
    <citation type="submission" date="2025-05" db="UniProtKB">
        <authorList>
            <consortium name="Ensembl"/>
        </authorList>
    </citation>
    <scope>IDENTIFICATION</scope>
</reference>
<feature type="region of interest" description="Disordered" evidence="9">
    <location>
        <begin position="243"/>
        <end position="267"/>
    </location>
</feature>
<evidence type="ECO:0000256" key="7">
    <source>
        <dbReference type="PROSITE-ProRule" id="PRU00221"/>
    </source>
</evidence>
<dbReference type="InterPro" id="IPR001680">
    <property type="entry name" value="WD40_rpt"/>
</dbReference>
<keyword evidence="4" id="KW-0677">Repeat</keyword>
<feature type="region of interest" description="Disordered" evidence="9">
    <location>
        <begin position="1"/>
        <end position="40"/>
    </location>
</feature>
<dbReference type="Pfam" id="PF00400">
    <property type="entry name" value="WD40"/>
    <property type="match status" value="2"/>
</dbReference>
<evidence type="ECO:0000256" key="8">
    <source>
        <dbReference type="SAM" id="Coils"/>
    </source>
</evidence>
<keyword evidence="3 7" id="KW-0853">WD repeat</keyword>
<dbReference type="SUPFAM" id="SSF50978">
    <property type="entry name" value="WD40 repeat-like"/>
    <property type="match status" value="1"/>
</dbReference>
<dbReference type="OMA" id="AWREMAS"/>
<evidence type="ECO:0000313" key="10">
    <source>
        <dbReference type="Ensembl" id="ENSEBUP00000010572.1"/>
    </source>
</evidence>
<dbReference type="PROSITE" id="PS50082">
    <property type="entry name" value="WD_REPEATS_2"/>
    <property type="match status" value="2"/>
</dbReference>
<name>A0A8C4Q6I2_EPTBU</name>
<feature type="repeat" description="WD" evidence="7">
    <location>
        <begin position="85"/>
        <end position="126"/>
    </location>
</feature>
<dbReference type="GO" id="GO:0000922">
    <property type="term" value="C:spindle pole"/>
    <property type="evidence" value="ECO:0007669"/>
    <property type="project" value="UniProtKB-SubCell"/>
</dbReference>
<dbReference type="PROSITE" id="PS50294">
    <property type="entry name" value="WD_REPEATS_REGION"/>
    <property type="match status" value="1"/>
</dbReference>
<feature type="coiled-coil region" evidence="8">
    <location>
        <begin position="202"/>
        <end position="229"/>
    </location>
</feature>
<dbReference type="PANTHER" id="PTHR10971">
    <property type="entry name" value="MRNA EXPORT FACTOR AND BUB3"/>
    <property type="match status" value="1"/>
</dbReference>
<evidence type="ECO:0000256" key="5">
    <source>
        <dbReference type="ARBA" id="ARBA00030954"/>
    </source>
</evidence>
<evidence type="ECO:0000256" key="2">
    <source>
        <dbReference type="ARBA" id="ARBA00007830"/>
    </source>
</evidence>
<dbReference type="Ensembl" id="ENSEBUT00000011100.1">
    <property type="protein sequence ID" value="ENSEBUP00000010551.1"/>
    <property type="gene ID" value="ENSEBUG00000006793.1"/>
</dbReference>
<dbReference type="InterPro" id="IPR019775">
    <property type="entry name" value="WD40_repeat_CS"/>
</dbReference>
<feature type="repeat" description="WD" evidence="7">
    <location>
        <begin position="126"/>
        <end position="169"/>
    </location>
</feature>
<evidence type="ECO:0000256" key="4">
    <source>
        <dbReference type="ARBA" id="ARBA00022737"/>
    </source>
</evidence>
<keyword evidence="8" id="KW-0175">Coiled coil</keyword>
<comment type="subcellular location">
    <subcellularLocation>
        <location evidence="1">Cytoplasm</location>
        <location evidence="1">Cytoskeleton</location>
        <location evidence="1">Spindle pole</location>
    </subcellularLocation>
</comment>
<dbReference type="AlphaFoldDB" id="A0A8C4Q6I2"/>
<dbReference type="Ensembl" id="ENSEBUT00000011122.1">
    <property type="protein sequence ID" value="ENSEBUP00000010572.1"/>
    <property type="gene ID" value="ENSEBUG00000006793.1"/>
</dbReference>
<evidence type="ECO:0000256" key="1">
    <source>
        <dbReference type="ARBA" id="ARBA00004647"/>
    </source>
</evidence>
<dbReference type="SMART" id="SM00320">
    <property type="entry name" value="WD40"/>
    <property type="match status" value="3"/>
</dbReference>
<evidence type="ECO:0000313" key="11">
    <source>
        <dbReference type="Proteomes" id="UP000694388"/>
    </source>
</evidence>
<evidence type="ECO:0000256" key="6">
    <source>
        <dbReference type="ARBA" id="ARBA00031875"/>
    </source>
</evidence>
<evidence type="ECO:0000256" key="9">
    <source>
        <dbReference type="SAM" id="MobiDB-lite"/>
    </source>
</evidence>
<keyword evidence="11" id="KW-1185">Reference proteome</keyword>
<organism evidence="10 11">
    <name type="scientific">Eptatretus burgeri</name>
    <name type="common">Inshore hagfish</name>
    <dbReference type="NCBI Taxonomy" id="7764"/>
    <lineage>
        <taxon>Eukaryota</taxon>
        <taxon>Metazoa</taxon>
        <taxon>Chordata</taxon>
        <taxon>Craniata</taxon>
        <taxon>Vertebrata</taxon>
        <taxon>Cyclostomata</taxon>
        <taxon>Myxini</taxon>
        <taxon>Myxiniformes</taxon>
        <taxon>Myxinidae</taxon>
        <taxon>Eptatretinae</taxon>
        <taxon>Eptatretus</taxon>
    </lineage>
</organism>
<protein>
    <recommendedName>
        <fullName evidence="5">Rae1 protein homolog</fullName>
    </recommendedName>
    <alternativeName>
        <fullName evidence="6">mRNA-associated protein mrnp 41</fullName>
    </alternativeName>
</protein>
<comment type="similarity">
    <text evidence="2">Belongs to the WD repeat rae1 family.</text>
</comment>
<dbReference type="PROSITE" id="PS00678">
    <property type="entry name" value="WD_REPEATS_1"/>
    <property type="match status" value="2"/>
</dbReference>
<evidence type="ECO:0000256" key="3">
    <source>
        <dbReference type="ARBA" id="ARBA00022574"/>
    </source>
</evidence>
<dbReference type="GeneTree" id="ENSGT00950000183091"/>
<sequence>MSLFGGSTGFGGGGGGGGGGMFGTTPSTHNPMKDIEVTSPPDDSISCLAFSPAQLPGNYLVAGSWANDVRCWEVQDTGQTIPKAQQMHTGPILDVCWSDDGTKVFTASCDKTAKMWDLNSNQAIQVAQHDAPIKTIHWIKAPNYSCVMTGGWDKALKFWDARTPNPMLVLQLPERCYCADVMAEAVHPRVPARLAKLEALQHERGQLTHEHLQQKLQAAEERRKVIEEMRSCKPHSMERQLVEGVEPAQEQSPWWTEAAGPLKHDEH</sequence>
<proteinExistence type="inferred from homology"/>
<dbReference type="InterPro" id="IPR036322">
    <property type="entry name" value="WD40_repeat_dom_sf"/>
</dbReference>
<dbReference type="Proteomes" id="UP000694388">
    <property type="component" value="Unplaced"/>
</dbReference>
<feature type="compositionally biased region" description="Gly residues" evidence="9">
    <location>
        <begin position="1"/>
        <end position="22"/>
    </location>
</feature>